<keyword evidence="8" id="KW-0677">Repeat</keyword>
<evidence type="ECO:0000256" key="2">
    <source>
        <dbReference type="ARBA" id="ARBA00004418"/>
    </source>
</evidence>
<keyword evidence="12" id="KW-0346">Stress response</keyword>
<keyword evidence="11" id="KW-0720">Serine protease</keyword>
<protein>
    <recommendedName>
        <fullName evidence="5">Probable periplasmic serine endoprotease DegP-like</fullName>
        <ecNumber evidence="4">3.4.21.107</ecNumber>
    </recommendedName>
    <alternativeName>
        <fullName evidence="13">Protease Do</fullName>
    </alternativeName>
</protein>
<feature type="compositionally biased region" description="Polar residues" evidence="14">
    <location>
        <begin position="404"/>
        <end position="418"/>
    </location>
</feature>
<dbReference type="InterPro" id="IPR036034">
    <property type="entry name" value="PDZ_sf"/>
</dbReference>
<feature type="domain" description="PDZ" evidence="16">
    <location>
        <begin position="416"/>
        <end position="506"/>
    </location>
</feature>
<dbReference type="Pfam" id="PF13180">
    <property type="entry name" value="PDZ_2"/>
    <property type="match status" value="2"/>
</dbReference>
<comment type="catalytic activity">
    <reaction evidence="1">
        <text>Acts on substrates that are at least partially unfolded. The cleavage site P1 residue is normally between a pair of hydrophobic residues, such as Val-|-Val.</text>
        <dbReference type="EC" id="3.4.21.107"/>
    </reaction>
</comment>
<evidence type="ECO:0000256" key="1">
    <source>
        <dbReference type="ARBA" id="ARBA00001772"/>
    </source>
</evidence>
<dbReference type="SMART" id="SM00228">
    <property type="entry name" value="PDZ"/>
    <property type="match status" value="2"/>
</dbReference>
<dbReference type="Gene3D" id="2.30.42.10">
    <property type="match status" value="2"/>
</dbReference>
<evidence type="ECO:0000256" key="4">
    <source>
        <dbReference type="ARBA" id="ARBA00013035"/>
    </source>
</evidence>
<keyword evidence="10" id="KW-0378">Hydrolase</keyword>
<dbReference type="EC" id="3.4.21.107" evidence="4"/>
<dbReference type="NCBIfam" id="TIGR02037">
    <property type="entry name" value="degP_htrA_DO"/>
    <property type="match status" value="1"/>
</dbReference>
<evidence type="ECO:0000256" key="14">
    <source>
        <dbReference type="SAM" id="MobiDB-lite"/>
    </source>
</evidence>
<dbReference type="InterPro" id="IPR009003">
    <property type="entry name" value="Peptidase_S1_PA"/>
</dbReference>
<keyword evidence="6" id="KW-0645">Protease</keyword>
<evidence type="ECO:0000256" key="7">
    <source>
        <dbReference type="ARBA" id="ARBA00022729"/>
    </source>
</evidence>
<feature type="domain" description="PDZ" evidence="16">
    <location>
        <begin position="292"/>
        <end position="361"/>
    </location>
</feature>
<feature type="signal peptide" evidence="15">
    <location>
        <begin position="1"/>
        <end position="30"/>
    </location>
</feature>
<evidence type="ECO:0000256" key="9">
    <source>
        <dbReference type="ARBA" id="ARBA00022764"/>
    </source>
</evidence>
<feature type="chain" id="PRO_5045767566" description="Probable periplasmic serine endoprotease DegP-like" evidence="15">
    <location>
        <begin position="31"/>
        <end position="519"/>
    </location>
</feature>
<comment type="subcellular location">
    <subcellularLocation>
        <location evidence="2">Periplasm</location>
    </subcellularLocation>
</comment>
<sequence>MSPLGILRRHRVAALLGAALIISPAVVSLAQNAGNGGLSNVAATTQTPVAGITAPNGSFAPTVAAAKPAVVTVTTVMKAQPEVMSEGSPDGSPFGGNSPFDDYFHQFFGDQGMPAPKTPPQQQSPRAEALGSGFIVSADGTIVTNNHVVDGATSIKVTLDDGTELPAKLVGHDAKNDLAVLKIKANKALPTIKWGDSDKLMTGDQVLAIGNPFGIGTTVTAGIVSARGRDLHSGPFDDFIQIDAPINHGNSGGPLVDVSGNVVGINTAIYSPNGGSVGVGFAIPSDQAEKVVAKLMKGGDIEYGYLGVEIQPVTPDVANAIGLDHPGGALVSQVNDGSPAAKAGIESGDVITGFAGQDVKDPKDLSRAVADVAPGARETLDVWRKGKAAQISVDVGRNSDDVKTASTGNSSAPGTEQGSRAPAIGLGLMDITSDIRRQMNLPETEHGAVVASVNPDKPAATAGIQPGDVIVAVNQAPVKSAKQVTQAISQAGKSGRKSVLLLVERGDTQIYVAVPFANG</sequence>
<evidence type="ECO:0000256" key="15">
    <source>
        <dbReference type="SAM" id="SignalP"/>
    </source>
</evidence>
<keyword evidence="7 15" id="KW-0732">Signal</keyword>
<evidence type="ECO:0000256" key="8">
    <source>
        <dbReference type="ARBA" id="ARBA00022737"/>
    </source>
</evidence>
<organism evidence="17 18">
    <name type="scientific">Mesorhizobium salmacidum</name>
    <dbReference type="NCBI Taxonomy" id="3015171"/>
    <lineage>
        <taxon>Bacteria</taxon>
        <taxon>Pseudomonadati</taxon>
        <taxon>Pseudomonadota</taxon>
        <taxon>Alphaproteobacteria</taxon>
        <taxon>Hyphomicrobiales</taxon>
        <taxon>Phyllobacteriaceae</taxon>
        <taxon>Mesorhizobium</taxon>
    </lineage>
</organism>
<evidence type="ECO:0000256" key="13">
    <source>
        <dbReference type="ARBA" id="ARBA00032850"/>
    </source>
</evidence>
<reference evidence="17 18" key="1">
    <citation type="submission" date="2022-12" db="EMBL/GenBank/DDBJ databases">
        <authorList>
            <person name="Muema E."/>
        </authorList>
    </citation>
    <scope>NUCLEOTIDE SEQUENCE [LARGE SCALE GENOMIC DNA]</scope>
    <source>
        <strain evidence="18">1326</strain>
    </source>
</reference>
<dbReference type="Pfam" id="PF13365">
    <property type="entry name" value="Trypsin_2"/>
    <property type="match status" value="1"/>
</dbReference>
<dbReference type="Gene3D" id="2.40.10.120">
    <property type="match status" value="1"/>
</dbReference>
<comment type="similarity">
    <text evidence="3">Belongs to the peptidase S1C family.</text>
</comment>
<dbReference type="PANTHER" id="PTHR22939">
    <property type="entry name" value="SERINE PROTEASE FAMILY S1C HTRA-RELATED"/>
    <property type="match status" value="1"/>
</dbReference>
<evidence type="ECO:0000256" key="5">
    <source>
        <dbReference type="ARBA" id="ARBA00013958"/>
    </source>
</evidence>
<dbReference type="RefSeq" id="WP_337104786.1">
    <property type="nucleotide sequence ID" value="NZ_JAPYKS010000001.1"/>
</dbReference>
<keyword evidence="18" id="KW-1185">Reference proteome</keyword>
<evidence type="ECO:0000313" key="17">
    <source>
        <dbReference type="EMBL" id="MEI9407558.1"/>
    </source>
</evidence>
<evidence type="ECO:0000256" key="10">
    <source>
        <dbReference type="ARBA" id="ARBA00022801"/>
    </source>
</evidence>
<comment type="caution">
    <text evidence="17">The sequence shown here is derived from an EMBL/GenBank/DDBJ whole genome shotgun (WGS) entry which is preliminary data.</text>
</comment>
<name>A0ABU8KQM0_9HYPH</name>
<dbReference type="EMBL" id="JAPYKS010000001">
    <property type="protein sequence ID" value="MEI9407558.1"/>
    <property type="molecule type" value="Genomic_DNA"/>
</dbReference>
<dbReference type="CDD" id="cd10839">
    <property type="entry name" value="cpPDZ1_DegP-like"/>
    <property type="match status" value="1"/>
</dbReference>
<dbReference type="SUPFAM" id="SSF50494">
    <property type="entry name" value="Trypsin-like serine proteases"/>
    <property type="match status" value="1"/>
</dbReference>
<gene>
    <name evidence="17" type="ORF">O7A60_02030</name>
</gene>
<dbReference type="PRINTS" id="PR00834">
    <property type="entry name" value="PROTEASES2C"/>
</dbReference>
<feature type="region of interest" description="Disordered" evidence="14">
    <location>
        <begin position="399"/>
        <end position="421"/>
    </location>
</feature>
<dbReference type="PANTHER" id="PTHR22939:SF130">
    <property type="entry name" value="PERIPLASMIC SERINE ENDOPROTEASE DEGP-LIKE-RELATED"/>
    <property type="match status" value="1"/>
</dbReference>
<dbReference type="Proteomes" id="UP001387293">
    <property type="component" value="Unassembled WGS sequence"/>
</dbReference>
<accession>A0ABU8KQM0</accession>
<dbReference type="InterPro" id="IPR001478">
    <property type="entry name" value="PDZ"/>
</dbReference>
<evidence type="ECO:0000256" key="3">
    <source>
        <dbReference type="ARBA" id="ARBA00010541"/>
    </source>
</evidence>
<dbReference type="PROSITE" id="PS50106">
    <property type="entry name" value="PDZ"/>
    <property type="match status" value="2"/>
</dbReference>
<proteinExistence type="inferred from homology"/>
<dbReference type="InterPro" id="IPR001940">
    <property type="entry name" value="Peptidase_S1C"/>
</dbReference>
<evidence type="ECO:0000259" key="16">
    <source>
        <dbReference type="PROSITE" id="PS50106"/>
    </source>
</evidence>
<evidence type="ECO:0000256" key="11">
    <source>
        <dbReference type="ARBA" id="ARBA00022825"/>
    </source>
</evidence>
<evidence type="ECO:0000256" key="12">
    <source>
        <dbReference type="ARBA" id="ARBA00023016"/>
    </source>
</evidence>
<evidence type="ECO:0000313" key="18">
    <source>
        <dbReference type="Proteomes" id="UP001387293"/>
    </source>
</evidence>
<dbReference type="SUPFAM" id="SSF50156">
    <property type="entry name" value="PDZ domain-like"/>
    <property type="match status" value="2"/>
</dbReference>
<keyword evidence="9" id="KW-0574">Periplasm</keyword>
<evidence type="ECO:0000256" key="6">
    <source>
        <dbReference type="ARBA" id="ARBA00022670"/>
    </source>
</evidence>
<dbReference type="InterPro" id="IPR011782">
    <property type="entry name" value="Pept_S1C_Do"/>
</dbReference>